<feature type="domain" description="Mab-21-like nucleotidyltransferase" evidence="7">
    <location>
        <begin position="22"/>
        <end position="182"/>
    </location>
</feature>
<evidence type="ECO:0000313" key="8">
    <source>
        <dbReference type="EMBL" id="KYB24733.1"/>
    </source>
</evidence>
<keyword evidence="4" id="KW-0067">ATP-binding</keyword>
<dbReference type="InterPro" id="IPR024810">
    <property type="entry name" value="MAB21L/cGLR"/>
</dbReference>
<dbReference type="PANTHER" id="PTHR10656">
    <property type="entry name" value="CELL FATE DETERMINING PROTEIN MAB21-RELATED"/>
    <property type="match status" value="1"/>
</dbReference>
<dbReference type="GO" id="GO:0005525">
    <property type="term" value="F:GTP binding"/>
    <property type="evidence" value="ECO:0007669"/>
    <property type="project" value="UniProtKB-KW"/>
</dbReference>
<keyword evidence="5" id="KW-0342">GTP-binding</keyword>
<dbReference type="Proteomes" id="UP000007266">
    <property type="component" value="Unassembled WGS sequence"/>
</dbReference>
<evidence type="ECO:0000256" key="4">
    <source>
        <dbReference type="ARBA" id="ARBA00022840"/>
    </source>
</evidence>
<dbReference type="GO" id="GO:0005524">
    <property type="term" value="F:ATP binding"/>
    <property type="evidence" value="ECO:0007669"/>
    <property type="project" value="UniProtKB-KW"/>
</dbReference>
<sequence length="216" mass="25004">MKKKSPAFKNLKPKIFGSGSSFEGLKVGQPGEFDIDVLLTLPEETQPVVKPSNVPGFVQLQLPGFDKLTKTDPELHKVMCKFVDNQNYLLTTQMKSSFMQSIFDKTFPMSGRQKITRVQSQGPALTLTIEGFNISVLVDLVPCFILPERDDFFLVPKEPKREHSHLARYWRLSFQKQERELMFDKNWMKPTIRVMKCMRDHLKHKVSSYAIKTVFF</sequence>
<dbReference type="InterPro" id="IPR046903">
    <property type="entry name" value="Mab-21-like_nuc_Trfase"/>
</dbReference>
<evidence type="ECO:0000256" key="2">
    <source>
        <dbReference type="ARBA" id="ARBA00008307"/>
    </source>
</evidence>
<accession>A0A139W9Z0</accession>
<keyword evidence="9" id="KW-1185">Reference proteome</keyword>
<evidence type="ECO:0000256" key="1">
    <source>
        <dbReference type="ARBA" id="ARBA00001936"/>
    </source>
</evidence>
<evidence type="ECO:0000256" key="5">
    <source>
        <dbReference type="ARBA" id="ARBA00023134"/>
    </source>
</evidence>
<dbReference type="FunCoup" id="A0A139W9Z0">
    <property type="interactions" value="12"/>
</dbReference>
<dbReference type="SMART" id="SM01265">
    <property type="entry name" value="Mab-21"/>
    <property type="match status" value="1"/>
</dbReference>
<evidence type="ECO:0000256" key="3">
    <source>
        <dbReference type="ARBA" id="ARBA00022741"/>
    </source>
</evidence>
<dbReference type="OrthoDB" id="6054650at2759"/>
<reference evidence="8 9" key="2">
    <citation type="journal article" date="2010" name="Nucleic Acids Res.">
        <title>BeetleBase in 2010: revisions to provide comprehensive genomic information for Tribolium castaneum.</title>
        <authorList>
            <person name="Kim H.S."/>
            <person name="Murphy T."/>
            <person name="Xia J."/>
            <person name="Caragea D."/>
            <person name="Park Y."/>
            <person name="Beeman R.W."/>
            <person name="Lorenzen M.D."/>
            <person name="Butcher S."/>
            <person name="Manak J.R."/>
            <person name="Brown S.J."/>
        </authorList>
    </citation>
    <scope>NUCLEOTIDE SEQUENCE [LARGE SCALE GENOMIC DNA]</scope>
    <source>
        <strain evidence="8 9">Georgia GA2</strain>
    </source>
</reference>
<keyword evidence="6" id="KW-0464">Manganese</keyword>
<evidence type="ECO:0000256" key="6">
    <source>
        <dbReference type="ARBA" id="ARBA00023211"/>
    </source>
</evidence>
<comment type="cofactor">
    <cofactor evidence="1">
        <name>Mn(2+)</name>
        <dbReference type="ChEBI" id="CHEBI:29035"/>
    </cofactor>
</comment>
<proteinExistence type="inferred from homology"/>
<name>A0A139W9Z0_TRICA</name>
<organism evidence="8 9">
    <name type="scientific">Tribolium castaneum</name>
    <name type="common">Red flour beetle</name>
    <dbReference type="NCBI Taxonomy" id="7070"/>
    <lineage>
        <taxon>Eukaryota</taxon>
        <taxon>Metazoa</taxon>
        <taxon>Ecdysozoa</taxon>
        <taxon>Arthropoda</taxon>
        <taxon>Hexapoda</taxon>
        <taxon>Insecta</taxon>
        <taxon>Pterygota</taxon>
        <taxon>Neoptera</taxon>
        <taxon>Endopterygota</taxon>
        <taxon>Coleoptera</taxon>
        <taxon>Polyphaga</taxon>
        <taxon>Cucujiformia</taxon>
        <taxon>Tenebrionidae</taxon>
        <taxon>Tenebrionidae incertae sedis</taxon>
        <taxon>Tribolium</taxon>
    </lineage>
</organism>
<evidence type="ECO:0000259" key="7">
    <source>
        <dbReference type="Pfam" id="PF03281"/>
    </source>
</evidence>
<dbReference type="KEGG" id="tca:103313646"/>
<comment type="similarity">
    <text evidence="2">Belongs to the mab-21 family.</text>
</comment>
<reference evidence="8 9" key="1">
    <citation type="journal article" date="2008" name="Nature">
        <title>The genome of the model beetle and pest Tribolium castaneum.</title>
        <authorList>
            <consortium name="Tribolium Genome Sequencing Consortium"/>
            <person name="Richards S."/>
            <person name="Gibbs R.A."/>
            <person name="Weinstock G.M."/>
            <person name="Brown S.J."/>
            <person name="Denell R."/>
            <person name="Beeman R.W."/>
            <person name="Gibbs R."/>
            <person name="Beeman R.W."/>
            <person name="Brown S.J."/>
            <person name="Bucher G."/>
            <person name="Friedrich M."/>
            <person name="Grimmelikhuijzen C.J."/>
            <person name="Klingler M."/>
            <person name="Lorenzen M."/>
            <person name="Richards S."/>
            <person name="Roth S."/>
            <person name="Schroder R."/>
            <person name="Tautz D."/>
            <person name="Zdobnov E.M."/>
            <person name="Muzny D."/>
            <person name="Gibbs R.A."/>
            <person name="Weinstock G.M."/>
            <person name="Attaway T."/>
            <person name="Bell S."/>
            <person name="Buhay C.J."/>
            <person name="Chandrabose M.N."/>
            <person name="Chavez D."/>
            <person name="Clerk-Blankenburg K.P."/>
            <person name="Cree A."/>
            <person name="Dao M."/>
            <person name="Davis C."/>
            <person name="Chacko J."/>
            <person name="Dinh H."/>
            <person name="Dugan-Rocha S."/>
            <person name="Fowler G."/>
            <person name="Garner T.T."/>
            <person name="Garnes J."/>
            <person name="Gnirke A."/>
            <person name="Hawes A."/>
            <person name="Hernandez J."/>
            <person name="Hines S."/>
            <person name="Holder M."/>
            <person name="Hume J."/>
            <person name="Jhangiani S.N."/>
            <person name="Joshi V."/>
            <person name="Khan Z.M."/>
            <person name="Jackson L."/>
            <person name="Kovar C."/>
            <person name="Kowis A."/>
            <person name="Lee S."/>
            <person name="Lewis L.R."/>
            <person name="Margolis J."/>
            <person name="Morgan M."/>
            <person name="Nazareth L.V."/>
            <person name="Nguyen N."/>
            <person name="Okwuonu G."/>
            <person name="Parker D."/>
            <person name="Richards S."/>
            <person name="Ruiz S.J."/>
            <person name="Santibanez J."/>
            <person name="Savard J."/>
            <person name="Scherer S.E."/>
            <person name="Schneider B."/>
            <person name="Sodergren E."/>
            <person name="Tautz D."/>
            <person name="Vattahil S."/>
            <person name="Villasana D."/>
            <person name="White C.S."/>
            <person name="Wright R."/>
            <person name="Park Y."/>
            <person name="Beeman R.W."/>
            <person name="Lord J."/>
            <person name="Oppert B."/>
            <person name="Lorenzen M."/>
            <person name="Brown S."/>
            <person name="Wang L."/>
            <person name="Savard J."/>
            <person name="Tautz D."/>
            <person name="Richards S."/>
            <person name="Weinstock G."/>
            <person name="Gibbs R.A."/>
            <person name="Liu Y."/>
            <person name="Worley K."/>
            <person name="Weinstock G."/>
            <person name="Elsik C.G."/>
            <person name="Reese J.T."/>
            <person name="Elhaik E."/>
            <person name="Landan G."/>
            <person name="Graur D."/>
            <person name="Arensburger P."/>
            <person name="Atkinson P."/>
            <person name="Beeman R.W."/>
            <person name="Beidler J."/>
            <person name="Brown S.J."/>
            <person name="Demuth J.P."/>
            <person name="Drury D.W."/>
            <person name="Du Y.Z."/>
            <person name="Fujiwara H."/>
            <person name="Lorenzen M."/>
            <person name="Maselli V."/>
            <person name="Osanai M."/>
            <person name="Park Y."/>
            <person name="Robertson H.M."/>
            <person name="Tu Z."/>
            <person name="Wang J.J."/>
            <person name="Wang S."/>
            <person name="Richards S."/>
            <person name="Song H."/>
            <person name="Zhang L."/>
            <person name="Sodergren E."/>
            <person name="Werner D."/>
            <person name="Stanke M."/>
            <person name="Morgenstern B."/>
            <person name="Solovyev V."/>
            <person name="Kosarev P."/>
            <person name="Brown G."/>
            <person name="Chen H.C."/>
            <person name="Ermolaeva O."/>
            <person name="Hlavina W."/>
            <person name="Kapustin Y."/>
            <person name="Kiryutin B."/>
            <person name="Kitts P."/>
            <person name="Maglott D."/>
            <person name="Pruitt K."/>
            <person name="Sapojnikov V."/>
            <person name="Souvorov A."/>
            <person name="Mackey A.J."/>
            <person name="Waterhouse R.M."/>
            <person name="Wyder S."/>
            <person name="Zdobnov E.M."/>
            <person name="Zdobnov E.M."/>
            <person name="Wyder S."/>
            <person name="Kriventseva E.V."/>
            <person name="Kadowaki T."/>
            <person name="Bork P."/>
            <person name="Aranda M."/>
            <person name="Bao R."/>
            <person name="Beermann A."/>
            <person name="Berns N."/>
            <person name="Bolognesi R."/>
            <person name="Bonneton F."/>
            <person name="Bopp D."/>
            <person name="Brown S.J."/>
            <person name="Bucher G."/>
            <person name="Butts T."/>
            <person name="Chaumot A."/>
            <person name="Denell R.E."/>
            <person name="Ferrier D.E."/>
            <person name="Friedrich M."/>
            <person name="Gordon C.M."/>
            <person name="Jindra M."/>
            <person name="Klingler M."/>
            <person name="Lan Q."/>
            <person name="Lattorff H.M."/>
            <person name="Laudet V."/>
            <person name="von Levetsow C."/>
            <person name="Liu Z."/>
            <person name="Lutz R."/>
            <person name="Lynch J.A."/>
            <person name="da Fonseca R.N."/>
            <person name="Posnien N."/>
            <person name="Reuter R."/>
            <person name="Roth S."/>
            <person name="Savard J."/>
            <person name="Schinko J.B."/>
            <person name="Schmitt C."/>
            <person name="Schoppmeier M."/>
            <person name="Schroder R."/>
            <person name="Shippy T.D."/>
            <person name="Simonnet F."/>
            <person name="Marques-Souza H."/>
            <person name="Tautz D."/>
            <person name="Tomoyasu Y."/>
            <person name="Trauner J."/>
            <person name="Van der Zee M."/>
            <person name="Vervoort M."/>
            <person name="Wittkopp N."/>
            <person name="Wimmer E.A."/>
            <person name="Yang X."/>
            <person name="Jones A.K."/>
            <person name="Sattelle D.B."/>
            <person name="Ebert P.R."/>
            <person name="Nelson D."/>
            <person name="Scott J.G."/>
            <person name="Beeman R.W."/>
            <person name="Muthukrishnan S."/>
            <person name="Kramer K.J."/>
            <person name="Arakane Y."/>
            <person name="Beeman R.W."/>
            <person name="Zhu Q."/>
            <person name="Hogenkamp D."/>
            <person name="Dixit R."/>
            <person name="Oppert B."/>
            <person name="Jiang H."/>
            <person name="Zou Z."/>
            <person name="Marshall J."/>
            <person name="Elpidina E."/>
            <person name="Vinokurov K."/>
            <person name="Oppert C."/>
            <person name="Zou Z."/>
            <person name="Evans J."/>
            <person name="Lu Z."/>
            <person name="Zhao P."/>
            <person name="Sumathipala N."/>
            <person name="Altincicek B."/>
            <person name="Vilcinskas A."/>
            <person name="Williams M."/>
            <person name="Hultmark D."/>
            <person name="Hetru C."/>
            <person name="Jiang H."/>
            <person name="Grimmelikhuijzen C.J."/>
            <person name="Hauser F."/>
            <person name="Cazzamali G."/>
            <person name="Williamson M."/>
            <person name="Park Y."/>
            <person name="Li B."/>
            <person name="Tanaka Y."/>
            <person name="Predel R."/>
            <person name="Neupert S."/>
            <person name="Schachtner J."/>
            <person name="Verleyen P."/>
            <person name="Raible F."/>
            <person name="Bork P."/>
            <person name="Friedrich M."/>
            <person name="Walden K.K."/>
            <person name="Robertson H.M."/>
            <person name="Angeli S."/>
            <person name="Foret S."/>
            <person name="Bucher G."/>
            <person name="Schuetz S."/>
            <person name="Maleszka R."/>
            <person name="Wimmer E.A."/>
            <person name="Beeman R.W."/>
            <person name="Lorenzen M."/>
            <person name="Tomoyasu Y."/>
            <person name="Miller S.C."/>
            <person name="Grossmann D."/>
            <person name="Bucher G."/>
        </authorList>
    </citation>
    <scope>NUCLEOTIDE SEQUENCE [LARGE SCALE GENOMIC DNA]</scope>
    <source>
        <strain evidence="8 9">Georgia GA2</strain>
    </source>
</reference>
<dbReference type="AlphaFoldDB" id="A0A139W9Z0"/>
<evidence type="ECO:0000313" key="9">
    <source>
        <dbReference type="Proteomes" id="UP000007266"/>
    </source>
</evidence>
<dbReference type="Gene3D" id="3.30.460.90">
    <property type="match status" value="1"/>
</dbReference>
<dbReference type="PANTHER" id="PTHR10656:SF42">
    <property type="entry name" value="CYCLIC GMP-AMP SYNTHASE-LIKE PROTEIN-RELATED"/>
    <property type="match status" value="1"/>
</dbReference>
<gene>
    <name evidence="8" type="primary">AUGUSTUS-3.0.2_32693</name>
    <name evidence="8" type="ORF">TcasGA2_TC032693</name>
</gene>
<dbReference type="InParanoid" id="A0A139W9Z0"/>
<dbReference type="Pfam" id="PF03281">
    <property type="entry name" value="Mab-21"/>
    <property type="match status" value="1"/>
</dbReference>
<keyword evidence="3" id="KW-0547">Nucleotide-binding</keyword>
<dbReference type="EMBL" id="KQ971776">
    <property type="protein sequence ID" value="KYB24733.1"/>
    <property type="molecule type" value="Genomic_DNA"/>
</dbReference>
<protein>
    <recommendedName>
        <fullName evidence="7">Mab-21-like nucleotidyltransferase domain-containing protein</fullName>
    </recommendedName>
</protein>